<dbReference type="PROSITE" id="PS00503">
    <property type="entry name" value="PECTINESTERASE_2"/>
    <property type="match status" value="1"/>
</dbReference>
<keyword evidence="9 12" id="KW-0063">Aspartyl esterase</keyword>
<reference evidence="15" key="1">
    <citation type="submission" date="2016-06" db="EMBL/GenBank/DDBJ databases">
        <title>Parallel loss of symbiosis genes in relatives of nitrogen-fixing non-legume Parasponia.</title>
        <authorList>
            <person name="Van Velzen R."/>
            <person name="Holmer R."/>
            <person name="Bu F."/>
            <person name="Rutten L."/>
            <person name="Van Zeijl A."/>
            <person name="Liu W."/>
            <person name="Santuari L."/>
            <person name="Cao Q."/>
            <person name="Sharma T."/>
            <person name="Shen D."/>
            <person name="Roswanjaya Y."/>
            <person name="Wardhani T."/>
            <person name="Kalhor M.S."/>
            <person name="Jansen J."/>
            <person name="Van den Hoogen J."/>
            <person name="Gungor B."/>
            <person name="Hartog M."/>
            <person name="Hontelez J."/>
            <person name="Verver J."/>
            <person name="Yang W.-C."/>
            <person name="Schijlen E."/>
            <person name="Repin R."/>
            <person name="Schilthuizen M."/>
            <person name="Schranz E."/>
            <person name="Heidstra R."/>
            <person name="Miyata K."/>
            <person name="Fedorova E."/>
            <person name="Kohlen W."/>
            <person name="Bisseling T."/>
            <person name="Smit S."/>
            <person name="Geurts R."/>
        </authorList>
    </citation>
    <scope>NUCLEOTIDE SEQUENCE [LARGE SCALE GENOMIC DNA]</scope>
    <source>
        <strain evidence="15">cv. RG33-2</strain>
    </source>
</reference>
<evidence type="ECO:0000256" key="10">
    <source>
        <dbReference type="ARBA" id="ARBA00047928"/>
    </source>
</evidence>
<keyword evidence="5" id="KW-0134">Cell wall</keyword>
<dbReference type="FunCoup" id="A0A2P5EDM2">
    <property type="interactions" value="125"/>
</dbReference>
<keyword evidence="8 12" id="KW-0378">Hydrolase</keyword>
<dbReference type="PROSITE" id="PS51257">
    <property type="entry name" value="PROKAR_LIPOPROTEIN"/>
    <property type="match status" value="1"/>
</dbReference>
<evidence type="ECO:0000256" key="2">
    <source>
        <dbReference type="ARBA" id="ARBA00005184"/>
    </source>
</evidence>
<dbReference type="AlphaFoldDB" id="A0A2P5EDM2"/>
<dbReference type="SUPFAM" id="SSF51126">
    <property type="entry name" value="Pectin lyase-like"/>
    <property type="match status" value="1"/>
</dbReference>
<dbReference type="OrthoDB" id="2019149at2759"/>
<dbReference type="STRING" id="63057.A0A2P5EDM2"/>
<feature type="signal peptide" evidence="12">
    <location>
        <begin position="1"/>
        <end position="25"/>
    </location>
</feature>
<evidence type="ECO:0000256" key="3">
    <source>
        <dbReference type="ARBA" id="ARBA00008891"/>
    </source>
</evidence>
<dbReference type="Proteomes" id="UP000237000">
    <property type="component" value="Unassembled WGS sequence"/>
</dbReference>
<sequence>MGGRARQTGAAVLLLLLLTIIISSACVVMADDAAPIPALKAQLSGWFSANVKPVAEIKGLDPALVTAEAGPAQIIKVKKDGSGDFKTITEAIKSVPSGNTKRVIIYIGGGEYNEKVTIERTKPFVTLYGSPKDIPTLTYAGDAAKYGTVDSATLIVESDYFVGANLIIKARYKNYIANNNIAQNSSPKPDGKRKGAQAVALRASGDKAAFYNCRMLGFQDTLCDDRGFHLFKDCYIEGTVDFIFGSGTSLYLNTELHVISDPNIQSVITAQARESSSENTGYSFVHCAVTGNAKNAVLGRAWMSRPRVVFAYTNMGGSVISPQGWSDNNKPERDSTVYYAEYKNIGGGADAGGRVHYAKELTDAEAKPFLVLGYIQGSKWLLPPPSPQA</sequence>
<comment type="caution">
    <text evidence="14">The sequence shown here is derived from an EMBL/GenBank/DDBJ whole genome shotgun (WGS) entry which is preliminary data.</text>
</comment>
<evidence type="ECO:0000256" key="4">
    <source>
        <dbReference type="ARBA" id="ARBA00013229"/>
    </source>
</evidence>
<evidence type="ECO:0000256" key="12">
    <source>
        <dbReference type="RuleBase" id="RU000589"/>
    </source>
</evidence>
<dbReference type="GO" id="GO:0042545">
    <property type="term" value="P:cell wall modification"/>
    <property type="evidence" value="ECO:0007669"/>
    <property type="project" value="UniProtKB-UniRule"/>
</dbReference>
<comment type="pathway">
    <text evidence="2 12">Glycan metabolism; pectin degradation; 2-dehydro-3-deoxy-D-gluconate from pectin: step 1/5.</text>
</comment>
<dbReference type="InterPro" id="IPR000070">
    <property type="entry name" value="Pectinesterase_cat"/>
</dbReference>
<organism evidence="14 15">
    <name type="scientific">Trema orientale</name>
    <name type="common">Charcoal tree</name>
    <name type="synonym">Celtis orientalis</name>
    <dbReference type="NCBI Taxonomy" id="63057"/>
    <lineage>
        <taxon>Eukaryota</taxon>
        <taxon>Viridiplantae</taxon>
        <taxon>Streptophyta</taxon>
        <taxon>Embryophyta</taxon>
        <taxon>Tracheophyta</taxon>
        <taxon>Spermatophyta</taxon>
        <taxon>Magnoliopsida</taxon>
        <taxon>eudicotyledons</taxon>
        <taxon>Gunneridae</taxon>
        <taxon>Pentapetalae</taxon>
        <taxon>rosids</taxon>
        <taxon>fabids</taxon>
        <taxon>Rosales</taxon>
        <taxon>Cannabaceae</taxon>
        <taxon>Trema</taxon>
    </lineage>
</organism>
<evidence type="ECO:0000256" key="1">
    <source>
        <dbReference type="ARBA" id="ARBA00004191"/>
    </source>
</evidence>
<dbReference type="UniPathway" id="UPA00545">
    <property type="reaction ID" value="UER00823"/>
</dbReference>
<evidence type="ECO:0000256" key="8">
    <source>
        <dbReference type="ARBA" id="ARBA00022801"/>
    </source>
</evidence>
<accession>A0A2P5EDM2</accession>
<dbReference type="InterPro" id="IPR012334">
    <property type="entry name" value="Pectin_lyas_fold"/>
</dbReference>
<dbReference type="Gene3D" id="2.160.20.10">
    <property type="entry name" value="Single-stranded right-handed beta-helix, Pectin lyase-like"/>
    <property type="match status" value="1"/>
</dbReference>
<dbReference type="PANTHER" id="PTHR31321:SF87">
    <property type="entry name" value="PECTINESTERASE 63-RELATED"/>
    <property type="match status" value="1"/>
</dbReference>
<dbReference type="GO" id="GO:0030599">
    <property type="term" value="F:pectinesterase activity"/>
    <property type="evidence" value="ECO:0007669"/>
    <property type="project" value="UniProtKB-UniRule"/>
</dbReference>
<evidence type="ECO:0000313" key="14">
    <source>
        <dbReference type="EMBL" id="PON83628.1"/>
    </source>
</evidence>
<dbReference type="EMBL" id="JXTC01000175">
    <property type="protein sequence ID" value="PON83628.1"/>
    <property type="molecule type" value="Genomic_DNA"/>
</dbReference>
<comment type="subcellular location">
    <subcellularLocation>
        <location evidence="1">Secreted</location>
        <location evidence="1">Cell wall</location>
    </subcellularLocation>
</comment>
<feature type="chain" id="PRO_5015021185" description="Pectinesterase" evidence="12">
    <location>
        <begin position="26"/>
        <end position="389"/>
    </location>
</feature>
<dbReference type="FunFam" id="2.160.20.10:FF:000008">
    <property type="entry name" value="Pectinesterase"/>
    <property type="match status" value="1"/>
</dbReference>
<comment type="similarity">
    <text evidence="3">Belongs to the pectinesterase family.</text>
</comment>
<evidence type="ECO:0000256" key="6">
    <source>
        <dbReference type="ARBA" id="ARBA00022525"/>
    </source>
</evidence>
<comment type="catalytic activity">
    <reaction evidence="10 12">
        <text>[(1-&gt;4)-alpha-D-galacturonosyl methyl ester](n) + n H2O = [(1-&gt;4)-alpha-D-galacturonosyl](n) + n methanol + n H(+)</text>
        <dbReference type="Rhea" id="RHEA:22380"/>
        <dbReference type="Rhea" id="RHEA-COMP:14570"/>
        <dbReference type="Rhea" id="RHEA-COMP:14573"/>
        <dbReference type="ChEBI" id="CHEBI:15377"/>
        <dbReference type="ChEBI" id="CHEBI:15378"/>
        <dbReference type="ChEBI" id="CHEBI:17790"/>
        <dbReference type="ChEBI" id="CHEBI:140522"/>
        <dbReference type="ChEBI" id="CHEBI:140523"/>
        <dbReference type="EC" id="3.1.1.11"/>
    </reaction>
</comment>
<dbReference type="InterPro" id="IPR011050">
    <property type="entry name" value="Pectin_lyase_fold/virulence"/>
</dbReference>
<dbReference type="InParanoid" id="A0A2P5EDM2"/>
<dbReference type="EC" id="3.1.1.11" evidence="4 12"/>
<evidence type="ECO:0000256" key="9">
    <source>
        <dbReference type="ARBA" id="ARBA00023085"/>
    </source>
</evidence>
<keyword evidence="15" id="KW-1185">Reference proteome</keyword>
<dbReference type="InterPro" id="IPR033131">
    <property type="entry name" value="Pectinesterase_Asp_AS"/>
</dbReference>
<gene>
    <name evidence="14" type="ORF">TorRG33x02_205850</name>
</gene>
<proteinExistence type="inferred from homology"/>
<keyword evidence="6" id="KW-0964">Secreted</keyword>
<evidence type="ECO:0000256" key="5">
    <source>
        <dbReference type="ARBA" id="ARBA00022512"/>
    </source>
</evidence>
<evidence type="ECO:0000259" key="13">
    <source>
        <dbReference type="Pfam" id="PF01095"/>
    </source>
</evidence>
<feature type="domain" description="Pectinesterase catalytic" evidence="13">
    <location>
        <begin position="76"/>
        <end position="377"/>
    </location>
</feature>
<dbReference type="GO" id="GO:0045490">
    <property type="term" value="P:pectin catabolic process"/>
    <property type="evidence" value="ECO:0007669"/>
    <property type="project" value="UniProtKB-UniRule"/>
</dbReference>
<dbReference type="PANTHER" id="PTHR31321">
    <property type="entry name" value="ACYL-COA THIOESTER HYDROLASE YBHC-RELATED"/>
    <property type="match status" value="1"/>
</dbReference>
<evidence type="ECO:0000256" key="7">
    <source>
        <dbReference type="ARBA" id="ARBA00022729"/>
    </source>
</evidence>
<evidence type="ECO:0000313" key="15">
    <source>
        <dbReference type="Proteomes" id="UP000237000"/>
    </source>
</evidence>
<keyword evidence="7 12" id="KW-0732">Signal</keyword>
<protein>
    <recommendedName>
        <fullName evidence="4 12">Pectinesterase</fullName>
        <ecNumber evidence="4 12">3.1.1.11</ecNumber>
    </recommendedName>
</protein>
<name>A0A2P5EDM2_TREOI</name>
<feature type="active site" evidence="11">
    <location>
        <position position="241"/>
    </location>
</feature>
<dbReference type="Pfam" id="PF01095">
    <property type="entry name" value="Pectinesterase"/>
    <property type="match status" value="1"/>
</dbReference>
<evidence type="ECO:0000256" key="11">
    <source>
        <dbReference type="PROSITE-ProRule" id="PRU10040"/>
    </source>
</evidence>